<dbReference type="RefSeq" id="WP_146512296.1">
    <property type="nucleotide sequence ID" value="NZ_SIHI01000055.1"/>
</dbReference>
<sequence length="132" mass="14248">MHLRVQRAFGNESFNVGLPIGDSMGLLVIDGIGGNISGLGTIAGASLDQRSDAVTGSFLSSNPADIVINVTPNSIHVTCDNTTLVDWTGDPSTLEVRKQFWKVDKPKLFFGSWESEFIIRSATIRKQQSGSH</sequence>
<dbReference type="Proteomes" id="UP000317243">
    <property type="component" value="Unassembled WGS sequence"/>
</dbReference>
<protein>
    <submittedName>
        <fullName evidence="1">Uncharacterized protein</fullName>
    </submittedName>
</protein>
<reference evidence="1 2" key="1">
    <citation type="submission" date="2019-02" db="EMBL/GenBank/DDBJ databases">
        <title>Deep-cultivation of Planctomycetes and their phenomic and genomic characterization uncovers novel biology.</title>
        <authorList>
            <person name="Wiegand S."/>
            <person name="Jogler M."/>
            <person name="Boedeker C."/>
            <person name="Pinto D."/>
            <person name="Vollmers J."/>
            <person name="Rivas-Marin E."/>
            <person name="Kohn T."/>
            <person name="Peeters S.H."/>
            <person name="Heuer A."/>
            <person name="Rast P."/>
            <person name="Oberbeckmann S."/>
            <person name="Bunk B."/>
            <person name="Jeske O."/>
            <person name="Meyerdierks A."/>
            <person name="Storesund J.E."/>
            <person name="Kallscheuer N."/>
            <person name="Luecker S."/>
            <person name="Lage O.M."/>
            <person name="Pohl T."/>
            <person name="Merkel B.J."/>
            <person name="Hornburger P."/>
            <person name="Mueller R.-W."/>
            <person name="Bruemmer F."/>
            <person name="Labrenz M."/>
            <person name="Spormann A.M."/>
            <person name="Op Den Camp H."/>
            <person name="Overmann J."/>
            <person name="Amann R."/>
            <person name="Jetten M.S.M."/>
            <person name="Mascher T."/>
            <person name="Medema M.H."/>
            <person name="Devos D.P."/>
            <person name="Kaster A.-K."/>
            <person name="Ovreas L."/>
            <person name="Rohde M."/>
            <person name="Galperin M.Y."/>
            <person name="Jogler C."/>
        </authorList>
    </citation>
    <scope>NUCLEOTIDE SEQUENCE [LARGE SCALE GENOMIC DNA]</scope>
    <source>
        <strain evidence="1 2">KOR42</strain>
    </source>
</reference>
<proteinExistence type="predicted"/>
<evidence type="ECO:0000313" key="1">
    <source>
        <dbReference type="EMBL" id="TWT40096.1"/>
    </source>
</evidence>
<dbReference type="OrthoDB" id="9792664at2"/>
<gene>
    <name evidence="1" type="ORF">KOR42_49910</name>
</gene>
<accession>A0A5C5VN58</accession>
<dbReference type="AlphaFoldDB" id="A0A5C5VN58"/>
<evidence type="ECO:0000313" key="2">
    <source>
        <dbReference type="Proteomes" id="UP000317243"/>
    </source>
</evidence>
<dbReference type="EMBL" id="SIHI01000055">
    <property type="protein sequence ID" value="TWT40096.1"/>
    <property type="molecule type" value="Genomic_DNA"/>
</dbReference>
<organism evidence="1 2">
    <name type="scientific">Thalassoglobus neptunius</name>
    <dbReference type="NCBI Taxonomy" id="1938619"/>
    <lineage>
        <taxon>Bacteria</taxon>
        <taxon>Pseudomonadati</taxon>
        <taxon>Planctomycetota</taxon>
        <taxon>Planctomycetia</taxon>
        <taxon>Planctomycetales</taxon>
        <taxon>Planctomycetaceae</taxon>
        <taxon>Thalassoglobus</taxon>
    </lineage>
</organism>
<comment type="caution">
    <text evidence="1">The sequence shown here is derived from an EMBL/GenBank/DDBJ whole genome shotgun (WGS) entry which is preliminary data.</text>
</comment>
<name>A0A5C5VN58_9PLAN</name>
<keyword evidence="2" id="KW-1185">Reference proteome</keyword>